<dbReference type="AlphaFoldDB" id="A0A174JM82"/>
<dbReference type="InterPro" id="IPR036291">
    <property type="entry name" value="NAD(P)-bd_dom_sf"/>
</dbReference>
<evidence type="ECO:0000313" key="3">
    <source>
        <dbReference type="EMBL" id="CUP00884.1"/>
    </source>
</evidence>
<dbReference type="Gene3D" id="1.10.1040.10">
    <property type="entry name" value="N-(1-d-carboxylethyl)-l-norvaline Dehydrogenase, domain 2"/>
    <property type="match status" value="1"/>
</dbReference>
<dbReference type="GO" id="GO:0050661">
    <property type="term" value="F:NADP binding"/>
    <property type="evidence" value="ECO:0007669"/>
    <property type="project" value="InterPro"/>
</dbReference>
<dbReference type="EC" id="1.1.1.60" evidence="3"/>
<dbReference type="Proteomes" id="UP000095454">
    <property type="component" value="Unassembled WGS sequence"/>
</dbReference>
<dbReference type="SUPFAM" id="SSF51735">
    <property type="entry name" value="NAD(P)-binding Rossmann-fold domains"/>
    <property type="match status" value="1"/>
</dbReference>
<dbReference type="InterPro" id="IPR008927">
    <property type="entry name" value="6-PGluconate_DH-like_C_sf"/>
</dbReference>
<dbReference type="PANTHER" id="PTHR43060:SF15">
    <property type="entry name" value="3-HYDROXYISOBUTYRATE DEHYDROGENASE-LIKE 1, MITOCHONDRIAL-RELATED"/>
    <property type="match status" value="1"/>
</dbReference>
<dbReference type="InterPro" id="IPR006115">
    <property type="entry name" value="6PGDH_NADP-bd"/>
</dbReference>
<dbReference type="GO" id="GO:0051287">
    <property type="term" value="F:NAD binding"/>
    <property type="evidence" value="ECO:0007669"/>
    <property type="project" value="InterPro"/>
</dbReference>
<dbReference type="InterPro" id="IPR029154">
    <property type="entry name" value="HIBADH-like_NADP-bd"/>
</dbReference>
<dbReference type="InterPro" id="IPR013328">
    <property type="entry name" value="6PGD_dom2"/>
</dbReference>
<evidence type="ECO:0000313" key="4">
    <source>
        <dbReference type="Proteomes" id="UP000095454"/>
    </source>
</evidence>
<reference evidence="3 4" key="1">
    <citation type="submission" date="2015-09" db="EMBL/GenBank/DDBJ databases">
        <authorList>
            <consortium name="Pathogen Informatics"/>
        </authorList>
    </citation>
    <scope>NUCLEOTIDE SEQUENCE [LARGE SCALE GENOMIC DNA]</scope>
    <source>
        <strain evidence="3 4">2789STDY5834902</strain>
    </source>
</reference>
<accession>A0A174JM82</accession>
<evidence type="ECO:0000259" key="1">
    <source>
        <dbReference type="Pfam" id="PF03446"/>
    </source>
</evidence>
<name>A0A174JM82_9ACTN</name>
<keyword evidence="3" id="KW-0560">Oxidoreductase</keyword>
<protein>
    <submittedName>
        <fullName evidence="3">2-hydroxy-3-oxopropionate reductase</fullName>
        <ecNumber evidence="3">1.1.1.60</ecNumber>
    </submittedName>
</protein>
<feature type="domain" description="6-phosphogluconate dehydrogenase NADP-binding" evidence="1">
    <location>
        <begin position="7"/>
        <end position="162"/>
    </location>
</feature>
<dbReference type="Pfam" id="PF14833">
    <property type="entry name" value="NAD_binding_11"/>
    <property type="match status" value="1"/>
</dbReference>
<dbReference type="Gene3D" id="3.40.50.720">
    <property type="entry name" value="NAD(P)-binding Rossmann-like Domain"/>
    <property type="match status" value="1"/>
</dbReference>
<feature type="domain" description="3-hydroxyisobutyrate dehydrogenase-like NAD-binding" evidence="2">
    <location>
        <begin position="168"/>
        <end position="285"/>
    </location>
</feature>
<dbReference type="PANTHER" id="PTHR43060">
    <property type="entry name" value="3-HYDROXYISOBUTYRATE DEHYDROGENASE-LIKE 1, MITOCHONDRIAL-RELATED"/>
    <property type="match status" value="1"/>
</dbReference>
<dbReference type="Pfam" id="PF03446">
    <property type="entry name" value="NAD_binding_2"/>
    <property type="match status" value="1"/>
</dbReference>
<dbReference type="SUPFAM" id="SSF48179">
    <property type="entry name" value="6-phosphogluconate dehydrogenase C-terminal domain-like"/>
    <property type="match status" value="1"/>
</dbReference>
<dbReference type="GO" id="GO:0008679">
    <property type="term" value="F:2-hydroxy-3-oxopropionate reductase activity"/>
    <property type="evidence" value="ECO:0007669"/>
    <property type="project" value="UniProtKB-EC"/>
</dbReference>
<gene>
    <name evidence="3" type="primary">garR</name>
    <name evidence="3" type="ORF">ERS852514_00788</name>
</gene>
<proteinExistence type="predicted"/>
<dbReference type="EMBL" id="CZAQ01000010">
    <property type="protein sequence ID" value="CUP00884.1"/>
    <property type="molecule type" value="Genomic_DNA"/>
</dbReference>
<evidence type="ECO:0000259" key="2">
    <source>
        <dbReference type="Pfam" id="PF14833"/>
    </source>
</evidence>
<dbReference type="RefSeq" id="WP_055251220.1">
    <property type="nucleotide sequence ID" value="NZ_CABIXX010000010.1"/>
</dbReference>
<organism evidence="3 4">
    <name type="scientific">Collinsella aerofaciens</name>
    <dbReference type="NCBI Taxonomy" id="74426"/>
    <lineage>
        <taxon>Bacteria</taxon>
        <taxon>Bacillati</taxon>
        <taxon>Actinomycetota</taxon>
        <taxon>Coriobacteriia</taxon>
        <taxon>Coriobacteriales</taxon>
        <taxon>Coriobacteriaceae</taxon>
        <taxon>Collinsella</taxon>
    </lineage>
</organism>
<sequence length="359" mass="37034">MANKLSVAFIGTGIMGAPIAGHILDAGYPVTVNNRTKSKAAALVERGAVWADTPADAAANADVVFTMVGYPSEVEELYLAGDGLLACTKPGAVLIDLTTSSPELARDIAEAAQVSGRMAFDCPVTGGESGAIAGTLTAIVGATENDIAPVRDILSTFAATICCFDGAGKGQAAKLANQVSLGACMVGMADALAFAELSGLDLEKTRQMILGGTGKSGAMESLAPKALDGDYKPGFMVEHFIKDLRLALAYADDRELALPGADVAFTLYDMLDAIGGAKLGTQAVTVLYKEEADAIAAGLDWSQYRPEEHGAHEEGCGCGERGDDHECGCGHHHGEDHECCGGHGHDDGHECCCGHHHGE</sequence>